<sequence length="203" mass="22309">MSRNTLKIPSCGQRRDYGQLEVQPTNINTSTNARSDPTTASLRTLAGTALQAEAYPYRHGHLSAVGPRSRRGPLARAGHDAPTTENRSGCKALVYALGIESGTRRENGSSQARYGAIRDPPMTSGTGRVHALALGLMSISRQQWQITADAQRGPLASFSLPNHWRSLSPVLAREDFEQQMTIGRAELTRMRKRLSALSRYRHS</sequence>
<evidence type="ECO:0000313" key="3">
    <source>
        <dbReference type="Proteomes" id="UP000240760"/>
    </source>
</evidence>
<evidence type="ECO:0000256" key="1">
    <source>
        <dbReference type="SAM" id="MobiDB-lite"/>
    </source>
</evidence>
<name>A0A2T4C877_TRILO</name>
<feature type="region of interest" description="Disordered" evidence="1">
    <location>
        <begin position="1"/>
        <end position="21"/>
    </location>
</feature>
<protein>
    <submittedName>
        <fullName evidence="2">Uncharacterized protein</fullName>
    </submittedName>
</protein>
<evidence type="ECO:0000313" key="2">
    <source>
        <dbReference type="EMBL" id="PTB77755.1"/>
    </source>
</evidence>
<accession>A0A2T4C877</accession>
<dbReference type="AlphaFoldDB" id="A0A2T4C877"/>
<dbReference type="EMBL" id="KZ679130">
    <property type="protein sequence ID" value="PTB77755.1"/>
    <property type="molecule type" value="Genomic_DNA"/>
</dbReference>
<gene>
    <name evidence="2" type="ORF">M440DRAFT_3902</name>
</gene>
<proteinExistence type="predicted"/>
<feature type="region of interest" description="Disordered" evidence="1">
    <location>
        <begin position="64"/>
        <end position="86"/>
    </location>
</feature>
<dbReference type="Proteomes" id="UP000240760">
    <property type="component" value="Unassembled WGS sequence"/>
</dbReference>
<keyword evidence="3" id="KW-1185">Reference proteome</keyword>
<reference evidence="2 3" key="1">
    <citation type="submission" date="2016-07" db="EMBL/GenBank/DDBJ databases">
        <title>Multiple horizontal gene transfer events from other fungi enriched the ability of initially mycotrophic Trichoderma (Ascomycota) to feed on dead plant biomass.</title>
        <authorList>
            <consortium name="DOE Joint Genome Institute"/>
            <person name="Aerts A."/>
            <person name="Atanasova L."/>
            <person name="Chenthamara K."/>
            <person name="Zhang J."/>
            <person name="Grujic M."/>
            <person name="Henrissat B."/>
            <person name="Kuo A."/>
            <person name="Salamov A."/>
            <person name="Lipzen A."/>
            <person name="Labutti K."/>
            <person name="Barry K."/>
            <person name="Miao Y."/>
            <person name="Rahimi M.J."/>
            <person name="Shen Q."/>
            <person name="Grigoriev I.V."/>
            <person name="Kubicek C.P."/>
            <person name="Druzhinina I.S."/>
        </authorList>
    </citation>
    <scope>NUCLEOTIDE SEQUENCE [LARGE SCALE GENOMIC DNA]</scope>
    <source>
        <strain evidence="2 3">ATCC 18648</strain>
    </source>
</reference>
<organism evidence="2 3">
    <name type="scientific">Trichoderma longibrachiatum ATCC 18648</name>
    <dbReference type="NCBI Taxonomy" id="983965"/>
    <lineage>
        <taxon>Eukaryota</taxon>
        <taxon>Fungi</taxon>
        <taxon>Dikarya</taxon>
        <taxon>Ascomycota</taxon>
        <taxon>Pezizomycotina</taxon>
        <taxon>Sordariomycetes</taxon>
        <taxon>Hypocreomycetidae</taxon>
        <taxon>Hypocreales</taxon>
        <taxon>Hypocreaceae</taxon>
        <taxon>Trichoderma</taxon>
    </lineage>
</organism>